<protein>
    <submittedName>
        <fullName evidence="2">Uncharacterized protein</fullName>
    </submittedName>
</protein>
<gene>
    <name evidence="2" type="ORF">THAOC_21757</name>
</gene>
<dbReference type="EMBL" id="AGNL01026091">
    <property type="protein sequence ID" value="EJK58140.1"/>
    <property type="molecule type" value="Genomic_DNA"/>
</dbReference>
<keyword evidence="3" id="KW-1185">Reference proteome</keyword>
<evidence type="ECO:0000313" key="3">
    <source>
        <dbReference type="Proteomes" id="UP000266841"/>
    </source>
</evidence>
<dbReference type="AlphaFoldDB" id="K0RYQ3"/>
<dbReference type="Proteomes" id="UP000266841">
    <property type="component" value="Unassembled WGS sequence"/>
</dbReference>
<feature type="non-terminal residue" evidence="2">
    <location>
        <position position="1"/>
    </location>
</feature>
<feature type="region of interest" description="Disordered" evidence="1">
    <location>
        <begin position="91"/>
        <end position="112"/>
    </location>
</feature>
<proteinExistence type="predicted"/>
<evidence type="ECO:0000313" key="2">
    <source>
        <dbReference type="EMBL" id="EJK58140.1"/>
    </source>
</evidence>
<feature type="region of interest" description="Disordered" evidence="1">
    <location>
        <begin position="1"/>
        <end position="27"/>
    </location>
</feature>
<comment type="caution">
    <text evidence="2">The sequence shown here is derived from an EMBL/GenBank/DDBJ whole genome shotgun (WGS) entry which is preliminary data.</text>
</comment>
<feature type="compositionally biased region" description="Basic residues" evidence="1">
    <location>
        <begin position="103"/>
        <end position="112"/>
    </location>
</feature>
<organism evidence="2 3">
    <name type="scientific">Thalassiosira oceanica</name>
    <name type="common">Marine diatom</name>
    <dbReference type="NCBI Taxonomy" id="159749"/>
    <lineage>
        <taxon>Eukaryota</taxon>
        <taxon>Sar</taxon>
        <taxon>Stramenopiles</taxon>
        <taxon>Ochrophyta</taxon>
        <taxon>Bacillariophyta</taxon>
        <taxon>Coscinodiscophyceae</taxon>
        <taxon>Thalassiosirophycidae</taxon>
        <taxon>Thalassiosirales</taxon>
        <taxon>Thalassiosiraceae</taxon>
        <taxon>Thalassiosira</taxon>
    </lineage>
</organism>
<reference evidence="2 3" key="1">
    <citation type="journal article" date="2012" name="Genome Biol.">
        <title>Genome and low-iron response of an oceanic diatom adapted to chronic iron limitation.</title>
        <authorList>
            <person name="Lommer M."/>
            <person name="Specht M."/>
            <person name="Roy A.S."/>
            <person name="Kraemer L."/>
            <person name="Andreson R."/>
            <person name="Gutowska M.A."/>
            <person name="Wolf J."/>
            <person name="Bergner S.V."/>
            <person name="Schilhabel M.B."/>
            <person name="Klostermeier U.C."/>
            <person name="Beiko R.G."/>
            <person name="Rosenstiel P."/>
            <person name="Hippler M."/>
            <person name="Laroche J."/>
        </authorList>
    </citation>
    <scope>NUCLEOTIDE SEQUENCE [LARGE SCALE GENOMIC DNA]</scope>
    <source>
        <strain evidence="2 3">CCMP1005</strain>
    </source>
</reference>
<sequence length="112" mass="11711">AGPGPPSAVLRRAAAPQAEPSRLSRPLEGVEVREAAGLVGGELGVVLEPTHDRLGVAKAELGEEVALCRGVGGGGVREALEGLEVEVTAEAREERPGLAPRRADRKRRQRLP</sequence>
<accession>K0RYQ3</accession>
<name>K0RYQ3_THAOC</name>
<evidence type="ECO:0000256" key="1">
    <source>
        <dbReference type="SAM" id="MobiDB-lite"/>
    </source>
</evidence>